<proteinExistence type="predicted"/>
<dbReference type="Proteomes" id="UP000269352">
    <property type="component" value="Unassembled WGS sequence"/>
</dbReference>
<dbReference type="EMBL" id="BGZN01000017">
    <property type="protein sequence ID" value="GBR73703.1"/>
    <property type="molecule type" value="Genomic_DNA"/>
</dbReference>
<evidence type="ECO:0000313" key="2">
    <source>
        <dbReference type="Proteomes" id="UP000269352"/>
    </source>
</evidence>
<dbReference type="AlphaFoldDB" id="A0A388TAG5"/>
<reference evidence="1 2" key="1">
    <citation type="journal article" date="2019" name="ISME J.">
        <title>Genome analyses of uncultured TG2/ZB3 bacteria in 'Margulisbacteria' specifically attached to ectosymbiotic spirochetes of protists in the termite gut.</title>
        <authorList>
            <person name="Utami Y.D."/>
            <person name="Kuwahara H."/>
            <person name="Igai K."/>
            <person name="Murakami T."/>
            <person name="Sugaya K."/>
            <person name="Morikawa T."/>
            <person name="Nagura Y."/>
            <person name="Yuki M."/>
            <person name="Deevong P."/>
            <person name="Inoue T."/>
            <person name="Kihara K."/>
            <person name="Lo N."/>
            <person name="Yamada A."/>
            <person name="Ohkuma M."/>
            <person name="Hongoh Y."/>
        </authorList>
    </citation>
    <scope>NUCLEOTIDE SEQUENCE [LARGE SCALE GENOMIC DNA]</scope>
    <source>
        <strain evidence="1">NkOx7-01</strain>
    </source>
</reference>
<name>A0A388TAG5_TERA1</name>
<gene>
    <name evidence="1" type="ORF">NO1_1027</name>
</gene>
<protein>
    <submittedName>
        <fullName evidence="1">Uncharacterized protein</fullName>
    </submittedName>
</protein>
<keyword evidence="2" id="KW-1185">Reference proteome</keyword>
<evidence type="ECO:0000313" key="1">
    <source>
        <dbReference type="EMBL" id="GBR73703.1"/>
    </source>
</evidence>
<comment type="caution">
    <text evidence="1">The sequence shown here is derived from an EMBL/GenBank/DDBJ whole genome shotgun (WGS) entry which is preliminary data.</text>
</comment>
<accession>A0A388TAG5</accession>
<organism evidence="1 2">
    <name type="scientific">Termititenax aidoneus</name>
    <dbReference type="NCBI Taxonomy" id="2218524"/>
    <lineage>
        <taxon>Bacteria</taxon>
        <taxon>Bacillati</taxon>
        <taxon>Candidatus Margulisiibacteriota</taxon>
        <taxon>Candidatus Termititenacia</taxon>
        <taxon>Candidatus Termititenacales</taxon>
        <taxon>Candidatus Termititenacaceae</taxon>
        <taxon>Candidatus Termititenax</taxon>
    </lineage>
</organism>
<sequence length="56" mass="6947">RNIPGILKNRFADRLYEKDLYINVTDYHYGHNRYSYYILRKVGDNWRIVYEGEFLD</sequence>
<feature type="non-terminal residue" evidence="1">
    <location>
        <position position="1"/>
    </location>
</feature>